<keyword evidence="4 9" id="KW-0677">Repeat</keyword>
<dbReference type="InterPro" id="IPR036322">
    <property type="entry name" value="WD40_repeat_dom_sf"/>
</dbReference>
<dbReference type="PANTHER" id="PTHR19923:SF0">
    <property type="entry name" value="PLEIOTROPIC REGULATOR 1"/>
    <property type="match status" value="1"/>
</dbReference>
<dbReference type="PRINTS" id="PR00320">
    <property type="entry name" value="GPROTEINBRPT"/>
</dbReference>
<comment type="function">
    <text evidence="9">Involved in pre-mRNA splicing and required for cell cycle progression at G2/M.</text>
</comment>
<dbReference type="GeneID" id="11535680"/>
<accession>G8BVR9</accession>
<gene>
    <name evidence="10" type="primary">TPHA0G01610</name>
    <name evidence="10" type="ordered locus">TPHA_0G01610</name>
</gene>
<dbReference type="InterPro" id="IPR020472">
    <property type="entry name" value="WD40_PAC1"/>
</dbReference>
<keyword evidence="5 9" id="KW-0508">mRNA splicing</keyword>
<dbReference type="GO" id="GO:0071011">
    <property type="term" value="C:precatalytic spliceosome"/>
    <property type="evidence" value="ECO:0007669"/>
    <property type="project" value="TreeGrafter"/>
</dbReference>
<evidence type="ECO:0000256" key="3">
    <source>
        <dbReference type="ARBA" id="ARBA00022728"/>
    </source>
</evidence>
<name>G8BVR9_TETPH</name>
<dbReference type="PROSITE" id="PS00678">
    <property type="entry name" value="WD_REPEATS_1"/>
    <property type="match status" value="2"/>
</dbReference>
<dbReference type="Pfam" id="PF00400">
    <property type="entry name" value="WD40"/>
    <property type="match status" value="6"/>
</dbReference>
<dbReference type="GO" id="GO:0000398">
    <property type="term" value="P:mRNA splicing, via spliceosome"/>
    <property type="evidence" value="ECO:0007669"/>
    <property type="project" value="UniProtKB-UniRule"/>
</dbReference>
<dbReference type="PROSITE" id="PS50082">
    <property type="entry name" value="WD_REPEATS_2"/>
    <property type="match status" value="4"/>
</dbReference>
<dbReference type="Gene3D" id="2.130.10.10">
    <property type="entry name" value="YVTN repeat-like/Quinoprotein amine dehydrogenase"/>
    <property type="match status" value="1"/>
</dbReference>
<keyword evidence="2 9" id="KW-0507">mRNA processing</keyword>
<dbReference type="Proteomes" id="UP000005666">
    <property type="component" value="Chromosome 7"/>
</dbReference>
<evidence type="ECO:0000313" key="11">
    <source>
        <dbReference type="Proteomes" id="UP000005666"/>
    </source>
</evidence>
<dbReference type="SUPFAM" id="SSF50978">
    <property type="entry name" value="WD40 repeat-like"/>
    <property type="match status" value="1"/>
</dbReference>
<dbReference type="KEGG" id="tpf:TPHA_0G01610"/>
<evidence type="ECO:0000256" key="5">
    <source>
        <dbReference type="ARBA" id="ARBA00023187"/>
    </source>
</evidence>
<dbReference type="AlphaFoldDB" id="G8BVR9"/>
<dbReference type="SMART" id="SM00320">
    <property type="entry name" value="WD40"/>
    <property type="match status" value="7"/>
</dbReference>
<dbReference type="EMBL" id="HE612862">
    <property type="protein sequence ID" value="CCE63997.1"/>
    <property type="molecule type" value="Genomic_DNA"/>
</dbReference>
<protein>
    <recommendedName>
        <fullName evidence="7 9">Pre-mRNA-splicing factor PRP46</fullName>
    </recommendedName>
    <alternativeName>
        <fullName evidence="9">Pre-mRNA-processing protein 46</fullName>
    </alternativeName>
</protein>
<feature type="repeat" description="WD" evidence="8">
    <location>
        <begin position="141"/>
        <end position="182"/>
    </location>
</feature>
<dbReference type="InterPro" id="IPR001680">
    <property type="entry name" value="WD40_rpt"/>
</dbReference>
<dbReference type="RefSeq" id="XP_003686431.1">
    <property type="nucleotide sequence ID" value="XM_003686383.1"/>
</dbReference>
<dbReference type="OrthoDB" id="10256122at2759"/>
<keyword evidence="3 9" id="KW-0747">Spliceosome</keyword>
<organism evidence="10 11">
    <name type="scientific">Tetrapisispora phaffii (strain ATCC 24235 / CBS 4417 / NBRC 1672 / NRRL Y-8282 / UCD 70-5)</name>
    <name type="common">Yeast</name>
    <name type="synonym">Fabospora phaffii</name>
    <dbReference type="NCBI Taxonomy" id="1071381"/>
    <lineage>
        <taxon>Eukaryota</taxon>
        <taxon>Fungi</taxon>
        <taxon>Dikarya</taxon>
        <taxon>Ascomycota</taxon>
        <taxon>Saccharomycotina</taxon>
        <taxon>Saccharomycetes</taxon>
        <taxon>Saccharomycetales</taxon>
        <taxon>Saccharomycetaceae</taxon>
        <taxon>Tetrapisispora</taxon>
    </lineage>
</organism>
<comment type="subunit">
    <text evidence="9">Associated with the spliceosome.</text>
</comment>
<comment type="similarity">
    <text evidence="6 9">Belongs to the WD repeat PRL1/PRL2 family.</text>
</comment>
<keyword evidence="1 8" id="KW-0853">WD repeat</keyword>
<evidence type="ECO:0000256" key="8">
    <source>
        <dbReference type="PROSITE-ProRule" id="PRU00221"/>
    </source>
</evidence>
<keyword evidence="11" id="KW-1185">Reference proteome</keyword>
<dbReference type="InterPro" id="IPR019775">
    <property type="entry name" value="WD40_repeat_CS"/>
</dbReference>
<proteinExistence type="inferred from homology"/>
<dbReference type="GO" id="GO:0000974">
    <property type="term" value="C:Prp19 complex"/>
    <property type="evidence" value="ECO:0007669"/>
    <property type="project" value="EnsemblFungi"/>
</dbReference>
<dbReference type="InterPro" id="IPR045241">
    <property type="entry name" value="Prp46/PLRG1-like"/>
</dbReference>
<dbReference type="OMA" id="FAMCFDQ"/>
<evidence type="ECO:0000256" key="7">
    <source>
        <dbReference type="ARBA" id="ARBA00026147"/>
    </source>
</evidence>
<dbReference type="HOGENOM" id="CLU_000288_72_0_1"/>
<dbReference type="CDD" id="cd00200">
    <property type="entry name" value="WD40"/>
    <property type="match status" value="1"/>
</dbReference>
<feature type="repeat" description="WD" evidence="8">
    <location>
        <begin position="98"/>
        <end position="140"/>
    </location>
</feature>
<comment type="subcellular location">
    <subcellularLocation>
        <location evidence="9">Nucleus</location>
    </subcellularLocation>
</comment>
<feature type="repeat" description="WD" evidence="8">
    <location>
        <begin position="183"/>
        <end position="224"/>
    </location>
</feature>
<evidence type="ECO:0000313" key="10">
    <source>
        <dbReference type="EMBL" id="CCE63997.1"/>
    </source>
</evidence>
<evidence type="ECO:0000256" key="2">
    <source>
        <dbReference type="ARBA" id="ARBA00022664"/>
    </source>
</evidence>
<dbReference type="eggNOG" id="KOG0285">
    <property type="taxonomic scope" value="Eukaryota"/>
</dbReference>
<dbReference type="PANTHER" id="PTHR19923">
    <property type="entry name" value="WD40 REPEAT PROTEINPRL1/PRL2-RELATED"/>
    <property type="match status" value="1"/>
</dbReference>
<evidence type="ECO:0000256" key="9">
    <source>
        <dbReference type="RuleBase" id="RU369036"/>
    </source>
</evidence>
<evidence type="ECO:0000256" key="6">
    <source>
        <dbReference type="ARBA" id="ARBA00025726"/>
    </source>
</evidence>
<evidence type="ECO:0000256" key="4">
    <source>
        <dbReference type="ARBA" id="ARBA00022737"/>
    </source>
</evidence>
<keyword evidence="9" id="KW-0539">Nucleus</keyword>
<dbReference type="FunFam" id="2.130.10.10:FF:000012">
    <property type="entry name" value="Putative pleiotropic regulator 1"/>
    <property type="match status" value="1"/>
</dbReference>
<reference evidence="10 11" key="1">
    <citation type="journal article" date="2011" name="Proc. Natl. Acad. Sci. U.S.A.">
        <title>Evolutionary erosion of yeast sex chromosomes by mating-type switching accidents.</title>
        <authorList>
            <person name="Gordon J.L."/>
            <person name="Armisen D."/>
            <person name="Proux-Wera E."/>
            <person name="Oheigeartaigh S.S."/>
            <person name="Byrne K.P."/>
            <person name="Wolfe K.H."/>
        </authorList>
    </citation>
    <scope>NUCLEOTIDE SEQUENCE [LARGE SCALE GENOMIC DNA]</scope>
    <source>
        <strain evidence="11">ATCC 24235 / CBS 4417 / NBRC 1672 / NRRL Y-8282 / UCD 70-5</strain>
    </source>
</reference>
<dbReference type="STRING" id="1071381.G8BVR9"/>
<dbReference type="InterPro" id="IPR015943">
    <property type="entry name" value="WD40/YVTN_repeat-like_dom_sf"/>
</dbReference>
<feature type="repeat" description="WD" evidence="8">
    <location>
        <begin position="225"/>
        <end position="266"/>
    </location>
</feature>
<sequence length="414" mass="46739">MEEDKIESLSSIDKFYTEVRWNNQFRHMKDIPQHIQKRIGIDCHQRNIDQATDDKINSNAANQDNNENNGMHSVLDRHRNLMLQTPEWHEPWQLKRVINGHLGWVRCVEVDTVENKWFATGSSDTTIKIWDLESGKLKITLSGHVMPVRDIAISKRSPYLFSASEDKLIKCWDLEKNMAIREYFGHLSGVNTVDVHPTLDLIATAGRDSTIRLWDIRSRTAVMTLIGHKAPVTTVKCIPVDPQVVSASNDATVKLWDIVAGKAIKTLTHHKRTVRDIAVNPTEFSIASACTDDIRSWRLPEGSLLTNFESDTLGIVNSISINQDNIMAACGDNGVLSFFDYKSGHKYQKIATTAMSGSLESEKGILSGTFDATGQIFITGETDKSIKMWIKIKRATKESHPGLKWNPLLSKQRF</sequence>
<dbReference type="PROSITE" id="PS50294">
    <property type="entry name" value="WD_REPEATS_REGION"/>
    <property type="match status" value="4"/>
</dbReference>
<evidence type="ECO:0000256" key="1">
    <source>
        <dbReference type="ARBA" id="ARBA00022574"/>
    </source>
</evidence>
<dbReference type="GO" id="GO:0071013">
    <property type="term" value="C:catalytic step 2 spliceosome"/>
    <property type="evidence" value="ECO:0007669"/>
    <property type="project" value="TreeGrafter"/>
</dbReference>